<dbReference type="CDD" id="cd09912">
    <property type="entry name" value="DLP_2"/>
    <property type="match status" value="1"/>
</dbReference>
<comment type="subcellular location">
    <subcellularLocation>
        <location evidence="1">Membrane</location>
    </subcellularLocation>
</comment>
<evidence type="ECO:0000256" key="2">
    <source>
        <dbReference type="ARBA" id="ARBA00022741"/>
    </source>
</evidence>
<dbReference type="PANTHER" id="PTHR10465">
    <property type="entry name" value="TRANSMEMBRANE GTPASE FZO1"/>
    <property type="match status" value="1"/>
</dbReference>
<feature type="domain" description="Dynamin N-terminal" evidence="7">
    <location>
        <begin position="49"/>
        <end position="199"/>
    </location>
</feature>
<evidence type="ECO:0000256" key="4">
    <source>
        <dbReference type="ARBA" id="ARBA00023134"/>
    </source>
</evidence>
<keyword evidence="6" id="KW-0175">Coiled coil</keyword>
<name>A0A6V7RJM3_9STAP</name>
<keyword evidence="9" id="KW-1185">Reference proteome</keyword>
<evidence type="ECO:0000313" key="9">
    <source>
        <dbReference type="Proteomes" id="UP000589351"/>
    </source>
</evidence>
<proteinExistence type="predicted"/>
<accession>A0A6V7RJM3</accession>
<dbReference type="Pfam" id="PF00350">
    <property type="entry name" value="Dynamin_N"/>
    <property type="match status" value="2"/>
</dbReference>
<comment type="caution">
    <text evidence="8">The sequence shown here is derived from an EMBL/GenBank/DDBJ whole genome shotgun (WGS) entry which is preliminary data.</text>
</comment>
<dbReference type="PANTHER" id="PTHR10465:SF0">
    <property type="entry name" value="SARCALUMENIN"/>
    <property type="match status" value="1"/>
</dbReference>
<dbReference type="AlphaFoldDB" id="A0A6V7RJM3"/>
<evidence type="ECO:0000256" key="3">
    <source>
        <dbReference type="ARBA" id="ARBA00022801"/>
    </source>
</evidence>
<dbReference type="EMBL" id="CAJEWD010000008">
    <property type="protein sequence ID" value="CAD2077634.1"/>
    <property type="molecule type" value="Genomic_DNA"/>
</dbReference>
<dbReference type="GO" id="GO:0003924">
    <property type="term" value="F:GTPase activity"/>
    <property type="evidence" value="ECO:0007669"/>
    <property type="project" value="InterPro"/>
</dbReference>
<evidence type="ECO:0000259" key="7">
    <source>
        <dbReference type="Pfam" id="PF00350"/>
    </source>
</evidence>
<dbReference type="SUPFAM" id="SSF52540">
    <property type="entry name" value="P-loop containing nucleoside triphosphate hydrolases"/>
    <property type="match status" value="2"/>
</dbReference>
<feature type="coiled-coil region" evidence="6">
    <location>
        <begin position="271"/>
        <end position="320"/>
    </location>
</feature>
<dbReference type="InterPro" id="IPR027094">
    <property type="entry name" value="Mitofusin_fam"/>
</dbReference>
<sequence length="1126" mass="129523">MLTQGEKEKSLNRLYKLKKEILKSDNDVLVSQIDHAILKTYKNQLVLSFIGHYSAGKSSLINHLLQRDILPSSPVPTTSNTVAVEISNENLIEAFINQYQYAVVDNYDDLKHLNTKDLDIEAINMEIIHDDYKEGTVFQDTPGVDSNTQSHEDSANRFLLNSDVIFFTVEYNHVESEHNLRLLKEISELDIPLILIINQIDKHDDHELSMDTFLQRVRRTLKSWQIAEEDIYTTSIYESKYNQVDDLKSFILNIEKEKASRLNLYDQRIRKNIEDKQLAYLKDQVDALEEDLKLEHPLSIEKCQERISYLDKELKEARAASIRQDPEELESYIKEQVKKLVKDAYIFPHQVKSAITDYLKVLSGDEKVSGLFGKKKKEAQLKNERLEKINDVMQPVLDTEINANVNSLYTSLGLIGPPYKYIWHNENLNHDAITSLNKNFISNYFDRLSSKLMTDISKEAADFIKQLKVEESSSNQGYTALTSEKELYESAAQYLTLIESLTTQNYQHLYIHMDDEIDKLNLTEEIELSVEDSEKAEEEKSRHNIFTVNKSSQSLQSYKEVVSLLKDQPTYSSYHNIFTEKINRLESGKANISVFGGFSAGKTTFINALLGQHYLTTSPNPTTATITEINDQETSRAIYKSESDLIEVLETLSGLSYSSIKDYESWIKKHINQVEETYKPLLSGLLNKYEDYQDVLGQTVDIDKDHLISMISSDEDATFVHKADVSIKNKLTESYTLIDSPGINSINQRHTSETSDIIASSDMIIYVSYYNHVFSRSDETFLKYIQSIKGQDFPIIFIINAVDLMRSEDDKNKVINYMASSLDKLGIKHVIYPVSSKKALTSSDQGFDLAKENIMKLAKEEARAVQIKSLKELKDQLLSNIESNMRQFEDSGQERQKIINDRQDLQEFLTTFNLNNLQDTLNSELDIILTYLPKRLDLQLYDYLKGLLTVSDMKDKAYIKDNLSLLERKINDYLTLEANIAFNAVYRQADSEVTQTLTTLNEKISQASLANHFTIEKSTHKEAQLEIDASVLTNYDKTLNKAINKPKVFRDALLDLSQSLIQTIDISLLQSQLEDLIHDYLKTQDQSLEADKDELQRSLQVPLKEISQEDYEKDKVLYQELKDIKE</sequence>
<organism evidence="8 9">
    <name type="scientific">Jeotgalicoccus meleagridis</name>
    <dbReference type="NCBI Taxonomy" id="2759181"/>
    <lineage>
        <taxon>Bacteria</taxon>
        <taxon>Bacillati</taxon>
        <taxon>Bacillota</taxon>
        <taxon>Bacilli</taxon>
        <taxon>Bacillales</taxon>
        <taxon>Staphylococcaceae</taxon>
        <taxon>Jeotgalicoccus</taxon>
    </lineage>
</organism>
<dbReference type="GO" id="GO:0008053">
    <property type="term" value="P:mitochondrial fusion"/>
    <property type="evidence" value="ECO:0007669"/>
    <property type="project" value="TreeGrafter"/>
</dbReference>
<keyword evidence="5" id="KW-0472">Membrane</keyword>
<dbReference type="GO" id="GO:0005525">
    <property type="term" value="F:GTP binding"/>
    <property type="evidence" value="ECO:0007669"/>
    <property type="project" value="UniProtKB-KW"/>
</dbReference>
<protein>
    <submittedName>
        <fullName evidence="8">GTPase Era</fullName>
    </submittedName>
</protein>
<dbReference type="Gene3D" id="3.40.50.300">
    <property type="entry name" value="P-loop containing nucleotide triphosphate hydrolases"/>
    <property type="match status" value="2"/>
</dbReference>
<keyword evidence="4" id="KW-0342">GTP-binding</keyword>
<reference evidence="8 9" key="1">
    <citation type="submission" date="2020-07" db="EMBL/GenBank/DDBJ databases">
        <authorList>
            <person name="Criscuolo A."/>
        </authorList>
    </citation>
    <scope>NUCLEOTIDE SEQUENCE [LARGE SCALE GENOMIC DNA]</scope>
    <source>
        <strain evidence="8">CIP111649</strain>
    </source>
</reference>
<gene>
    <name evidence="8" type="primary">era_1</name>
    <name evidence="8" type="ORF">JEODO184_01205</name>
</gene>
<evidence type="ECO:0000256" key="5">
    <source>
        <dbReference type="ARBA" id="ARBA00023136"/>
    </source>
</evidence>
<evidence type="ECO:0000256" key="1">
    <source>
        <dbReference type="ARBA" id="ARBA00004370"/>
    </source>
</evidence>
<dbReference type="RefSeq" id="WP_185125724.1">
    <property type="nucleotide sequence ID" value="NZ_CAJEWD010000008.1"/>
</dbReference>
<evidence type="ECO:0000313" key="8">
    <source>
        <dbReference type="EMBL" id="CAD2077634.1"/>
    </source>
</evidence>
<dbReference type="Proteomes" id="UP000589351">
    <property type="component" value="Unassembled WGS sequence"/>
</dbReference>
<keyword evidence="3" id="KW-0378">Hydrolase</keyword>
<dbReference type="InterPro" id="IPR027417">
    <property type="entry name" value="P-loop_NTPase"/>
</dbReference>
<dbReference type="InterPro" id="IPR045063">
    <property type="entry name" value="Dynamin_N"/>
</dbReference>
<feature type="domain" description="Dynamin N-terminal" evidence="7">
    <location>
        <begin position="592"/>
        <end position="801"/>
    </location>
</feature>
<keyword evidence="2" id="KW-0547">Nucleotide-binding</keyword>
<dbReference type="GO" id="GO:0016020">
    <property type="term" value="C:membrane"/>
    <property type="evidence" value="ECO:0007669"/>
    <property type="project" value="UniProtKB-SubCell"/>
</dbReference>
<evidence type="ECO:0000256" key="6">
    <source>
        <dbReference type="SAM" id="Coils"/>
    </source>
</evidence>